<evidence type="ECO:0000313" key="2">
    <source>
        <dbReference type="Proteomes" id="UP000479190"/>
    </source>
</evidence>
<evidence type="ECO:0000313" key="1">
    <source>
        <dbReference type="EMBL" id="CAB0041513.1"/>
    </source>
</evidence>
<name>A0A6H5IT29_9HYME</name>
<dbReference type="EMBL" id="CADCXV010001117">
    <property type="protein sequence ID" value="CAB0041513.1"/>
    <property type="molecule type" value="Genomic_DNA"/>
</dbReference>
<dbReference type="Proteomes" id="UP000479190">
    <property type="component" value="Unassembled WGS sequence"/>
</dbReference>
<feature type="non-terminal residue" evidence="1">
    <location>
        <position position="1"/>
    </location>
</feature>
<reference evidence="1 2" key="1">
    <citation type="submission" date="2020-02" db="EMBL/GenBank/DDBJ databases">
        <authorList>
            <person name="Ferguson B K."/>
        </authorList>
    </citation>
    <scope>NUCLEOTIDE SEQUENCE [LARGE SCALE GENOMIC DNA]</scope>
</reference>
<protein>
    <submittedName>
        <fullName evidence="1">Uncharacterized protein</fullName>
    </submittedName>
</protein>
<organism evidence="1 2">
    <name type="scientific">Trichogramma brassicae</name>
    <dbReference type="NCBI Taxonomy" id="86971"/>
    <lineage>
        <taxon>Eukaryota</taxon>
        <taxon>Metazoa</taxon>
        <taxon>Ecdysozoa</taxon>
        <taxon>Arthropoda</taxon>
        <taxon>Hexapoda</taxon>
        <taxon>Insecta</taxon>
        <taxon>Pterygota</taxon>
        <taxon>Neoptera</taxon>
        <taxon>Endopterygota</taxon>
        <taxon>Hymenoptera</taxon>
        <taxon>Apocrita</taxon>
        <taxon>Proctotrupomorpha</taxon>
        <taxon>Chalcidoidea</taxon>
        <taxon>Trichogrammatidae</taxon>
        <taxon>Trichogramma</taxon>
    </lineage>
</organism>
<accession>A0A6H5IT29</accession>
<dbReference type="AlphaFoldDB" id="A0A6H5IT29"/>
<proteinExistence type="predicted"/>
<keyword evidence="2" id="KW-1185">Reference proteome</keyword>
<gene>
    <name evidence="1" type="ORF">TBRA_LOCUS13181</name>
</gene>
<sequence length="399" mass="44770">RTARNFTDADGDVSFVSVTRASVVNAKTDMQLLILLSHCRRIFLLRLPPLLLLPLLLRSPTPFCDLWLTAAVAAAAAARANLNCCSGKLEREFRSALSPRAHITLRVQSFRCTFPEIARESRKIYIIAPTPRCHRVYGQLRFYTYCTYCVCLRHVESRIIHSVYRLRGTLIARARHTRRSASAAVQQSQITRLGALSSSTVLGFGISCVETASAIAPTDATTATGVIGRIFTNCRWFTMPRQKSAAVATAAAATVINKPAEDPQFQRFRATNRLFNDLCLCPPVHLMDKYNIMYNCSAHQGALLYSSLYFFRAIRLGSIAMRSLNPEEMKVPRTAARQCAKENFPLSIQSNLTYIRKYTDLRETPASRIGHTRRYGESRAGILASFFSSLYIARVYTVY</sequence>